<keyword evidence="1" id="KW-1133">Transmembrane helix</keyword>
<dbReference type="GO" id="GO:0030153">
    <property type="term" value="P:bacteriocin immunity"/>
    <property type="evidence" value="ECO:0007669"/>
    <property type="project" value="InterPro"/>
</dbReference>
<dbReference type="AlphaFoldDB" id="A0A1Y4SRE1"/>
<dbReference type="InterPro" id="IPR009589">
    <property type="entry name" value="PH_YyaB-like"/>
</dbReference>
<keyword evidence="4" id="KW-1185">Reference proteome</keyword>
<gene>
    <name evidence="3" type="ORF">B5E75_13275</name>
</gene>
<feature type="transmembrane region" description="Helical" evidence="1">
    <location>
        <begin position="12"/>
        <end position="31"/>
    </location>
</feature>
<evidence type="ECO:0000313" key="4">
    <source>
        <dbReference type="Proteomes" id="UP000195305"/>
    </source>
</evidence>
<dbReference type="Proteomes" id="UP000195305">
    <property type="component" value="Unassembled WGS sequence"/>
</dbReference>
<dbReference type="Pfam" id="PF06713">
    <property type="entry name" value="bPH_4"/>
    <property type="match status" value="1"/>
</dbReference>
<name>A0A1Y4SRE1_9FIRM</name>
<sequence length="142" mass="17151">MEIGMKVYKGKNSFWLIVIFVIYDICPIFIYLCDASIVSHIWWILLWVAYYSMNLVWIPVMVRNYIELYDDYFVFYYGFSKERFEIKDILKLEKSKNPMASSANSLDRIHMTTKDKDFYISLKDNDDFIIDHQTHLFYCSNL</sequence>
<dbReference type="EMBL" id="NFLJ01000055">
    <property type="protein sequence ID" value="OUQ31502.1"/>
    <property type="molecule type" value="Genomic_DNA"/>
</dbReference>
<organism evidence="3 4">
    <name type="scientific">Massilimicrobiota timonensis</name>
    <dbReference type="NCBI Taxonomy" id="1776392"/>
    <lineage>
        <taxon>Bacteria</taxon>
        <taxon>Bacillati</taxon>
        <taxon>Bacillota</taxon>
        <taxon>Erysipelotrichia</taxon>
        <taxon>Erysipelotrichales</taxon>
        <taxon>Erysipelotrichaceae</taxon>
        <taxon>Massilimicrobiota</taxon>
    </lineage>
</organism>
<dbReference type="OrthoDB" id="1651360at2"/>
<comment type="caution">
    <text evidence="3">The sequence shown here is derived from an EMBL/GenBank/DDBJ whole genome shotgun (WGS) entry which is preliminary data.</text>
</comment>
<evidence type="ECO:0000256" key="1">
    <source>
        <dbReference type="SAM" id="Phobius"/>
    </source>
</evidence>
<protein>
    <recommendedName>
        <fullName evidence="2">Uncharacterized protein YyaB-like PH domain-containing protein</fullName>
    </recommendedName>
</protein>
<keyword evidence="1" id="KW-0812">Transmembrane</keyword>
<proteinExistence type="predicted"/>
<keyword evidence="1" id="KW-0472">Membrane</keyword>
<accession>A0A1Y4SRE1</accession>
<evidence type="ECO:0000313" key="3">
    <source>
        <dbReference type="EMBL" id="OUQ31502.1"/>
    </source>
</evidence>
<feature type="domain" description="Uncharacterized protein YyaB-like PH" evidence="2">
    <location>
        <begin position="68"/>
        <end position="129"/>
    </location>
</feature>
<feature type="transmembrane region" description="Helical" evidence="1">
    <location>
        <begin position="37"/>
        <end position="58"/>
    </location>
</feature>
<reference evidence="3 4" key="1">
    <citation type="journal article" date="2018" name="BMC Genomics">
        <title>Whole genome sequencing and function prediction of 133 gut anaerobes isolated from chicken caecum in pure cultures.</title>
        <authorList>
            <person name="Medvecky M."/>
            <person name="Cejkova D."/>
            <person name="Polansky O."/>
            <person name="Karasova D."/>
            <person name="Kubasova T."/>
            <person name="Cizek A."/>
            <person name="Rychlik I."/>
        </authorList>
    </citation>
    <scope>NUCLEOTIDE SEQUENCE [LARGE SCALE GENOMIC DNA]</scope>
    <source>
        <strain evidence="3 4">An13</strain>
    </source>
</reference>
<evidence type="ECO:0000259" key="2">
    <source>
        <dbReference type="Pfam" id="PF06713"/>
    </source>
</evidence>